<dbReference type="Proteomes" id="UP001622594">
    <property type="component" value="Chromosome"/>
</dbReference>
<reference evidence="2 3" key="1">
    <citation type="submission" date="2022-10" db="EMBL/GenBank/DDBJ databases">
        <title>The complete genomes of actinobacterial strains from the NBC collection.</title>
        <authorList>
            <person name="Joergensen T.S."/>
            <person name="Alvarez Arevalo M."/>
            <person name="Sterndorff E.B."/>
            <person name="Faurdal D."/>
            <person name="Vuksanovic O."/>
            <person name="Mourched A.-S."/>
            <person name="Charusanti P."/>
            <person name="Shaw S."/>
            <person name="Blin K."/>
            <person name="Weber T."/>
        </authorList>
    </citation>
    <scope>NUCLEOTIDE SEQUENCE [LARGE SCALE GENOMIC DNA]</scope>
    <source>
        <strain evidence="2 3">NBC_00123</strain>
    </source>
</reference>
<evidence type="ECO:0000256" key="1">
    <source>
        <dbReference type="SAM" id="SignalP"/>
    </source>
</evidence>
<keyword evidence="3" id="KW-1185">Reference proteome</keyword>
<protein>
    <recommendedName>
        <fullName evidence="4">VWA domain-containing protein</fullName>
    </recommendedName>
</protein>
<feature type="chain" id="PRO_5045467229" description="VWA domain-containing protein" evidence="1">
    <location>
        <begin position="34"/>
        <end position="256"/>
    </location>
</feature>
<keyword evidence="1" id="KW-0732">Signal</keyword>
<proteinExistence type="predicted"/>
<organism evidence="2 3">
    <name type="scientific">Streptomyces zaomyceticus</name>
    <dbReference type="NCBI Taxonomy" id="68286"/>
    <lineage>
        <taxon>Bacteria</taxon>
        <taxon>Bacillati</taxon>
        <taxon>Actinomycetota</taxon>
        <taxon>Actinomycetes</taxon>
        <taxon>Kitasatosporales</taxon>
        <taxon>Streptomycetaceae</taxon>
        <taxon>Streptomyces</taxon>
    </lineage>
</organism>
<dbReference type="PROSITE" id="PS51257">
    <property type="entry name" value="PROKAR_LIPOPROTEIN"/>
    <property type="match status" value="1"/>
</dbReference>
<sequence length="256" mass="27187">MRYRRTDPRPHPLRRPARPLTVLLLAAALLASAGCVTGDKPQALDTTCAVVVDGSGSGSANKGFDAKAKLNASIVPFMKDQHCGSLAYAPITASSKASPCHISDVDLDPPSESTDDVEAIRQNARVKAVAGAHAMLTCAHDTNGGSDVLGGIARAAEALPSEGGRTALLVVSDFEQFDPEFALTGKSIATPEARRKSIDKLIASRGVPPLSGMDVYPVGYGMSRQAKPSAFEPFDAFWTELMVRRGKARVHDDYRR</sequence>
<accession>A0ABZ1L429</accession>
<gene>
    <name evidence="2" type="ORF">OG814_08170</name>
</gene>
<evidence type="ECO:0008006" key="4">
    <source>
        <dbReference type="Google" id="ProtNLM"/>
    </source>
</evidence>
<dbReference type="EMBL" id="CP108188">
    <property type="protein sequence ID" value="WTR69238.1"/>
    <property type="molecule type" value="Genomic_DNA"/>
</dbReference>
<feature type="signal peptide" evidence="1">
    <location>
        <begin position="1"/>
        <end position="33"/>
    </location>
</feature>
<evidence type="ECO:0000313" key="2">
    <source>
        <dbReference type="EMBL" id="WTR69238.1"/>
    </source>
</evidence>
<evidence type="ECO:0000313" key="3">
    <source>
        <dbReference type="Proteomes" id="UP001622594"/>
    </source>
</evidence>
<dbReference type="RefSeq" id="WP_327165037.1">
    <property type="nucleotide sequence ID" value="NZ_CP108062.1"/>
</dbReference>
<name>A0ABZ1L429_9ACTN</name>